<protein>
    <submittedName>
        <fullName evidence="2">Uncharacterized protein</fullName>
    </submittedName>
</protein>
<organism evidence="2 3">
    <name type="scientific">Candidatus Portnoybacteria bacterium CG_4_10_14_0_2_um_filter_44_20</name>
    <dbReference type="NCBI Taxonomy" id="1974799"/>
    <lineage>
        <taxon>Bacteria</taxon>
        <taxon>Candidatus Portnoyibacteriota</taxon>
    </lineage>
</organism>
<feature type="transmembrane region" description="Helical" evidence="1">
    <location>
        <begin position="12"/>
        <end position="32"/>
    </location>
</feature>
<reference evidence="3" key="1">
    <citation type="submission" date="2017-09" db="EMBL/GenBank/DDBJ databases">
        <title>Depth-based differentiation of microbial function through sediment-hosted aquifers and enrichment of novel symbionts in the deep terrestrial subsurface.</title>
        <authorList>
            <person name="Probst A.J."/>
            <person name="Ladd B."/>
            <person name="Jarett J.K."/>
            <person name="Geller-Mcgrath D.E."/>
            <person name="Sieber C.M.K."/>
            <person name="Emerson J.B."/>
            <person name="Anantharaman K."/>
            <person name="Thomas B.C."/>
            <person name="Malmstrom R."/>
            <person name="Stieglmeier M."/>
            <person name="Klingl A."/>
            <person name="Woyke T."/>
            <person name="Ryan C.M."/>
            <person name="Banfield J.F."/>
        </authorList>
    </citation>
    <scope>NUCLEOTIDE SEQUENCE [LARGE SCALE GENOMIC DNA]</scope>
</reference>
<feature type="non-terminal residue" evidence="2">
    <location>
        <position position="1"/>
    </location>
</feature>
<keyword evidence="1" id="KW-1133">Transmembrane helix</keyword>
<keyword evidence="1" id="KW-0812">Transmembrane</keyword>
<evidence type="ECO:0000256" key="1">
    <source>
        <dbReference type="SAM" id="Phobius"/>
    </source>
</evidence>
<evidence type="ECO:0000313" key="2">
    <source>
        <dbReference type="EMBL" id="PIZ69045.1"/>
    </source>
</evidence>
<name>A0A2M7UCS4_9BACT</name>
<proteinExistence type="predicted"/>
<sequence>PDANGPEDVSPWAGTLSSVMSLIMISAIFSFIASKLCASKVWIVWLIGAALAAIAAIMAAAAIVMAAKIMGEHGQALLGGLYIIGGVLALASAVMAYSGYNKLGTTQPAVEVMWLAAGAGVISMMGSMFAGK</sequence>
<evidence type="ECO:0000313" key="3">
    <source>
        <dbReference type="Proteomes" id="UP000229805"/>
    </source>
</evidence>
<feature type="transmembrane region" description="Helical" evidence="1">
    <location>
        <begin position="112"/>
        <end position="130"/>
    </location>
</feature>
<comment type="caution">
    <text evidence="2">The sequence shown here is derived from an EMBL/GenBank/DDBJ whole genome shotgun (WGS) entry which is preliminary data.</text>
</comment>
<accession>A0A2M7UCS4</accession>
<keyword evidence="1" id="KW-0472">Membrane</keyword>
<dbReference type="AlphaFoldDB" id="A0A2M7UCS4"/>
<dbReference type="Proteomes" id="UP000229805">
    <property type="component" value="Unassembled WGS sequence"/>
</dbReference>
<gene>
    <name evidence="2" type="ORF">COY11_05045</name>
</gene>
<dbReference type="EMBL" id="PFOG01000189">
    <property type="protein sequence ID" value="PIZ69045.1"/>
    <property type="molecule type" value="Genomic_DNA"/>
</dbReference>
<feature type="transmembrane region" description="Helical" evidence="1">
    <location>
        <begin position="79"/>
        <end position="100"/>
    </location>
</feature>
<feature type="transmembrane region" description="Helical" evidence="1">
    <location>
        <begin position="44"/>
        <end position="67"/>
    </location>
</feature>